<gene>
    <name evidence="1" type="ORF">BN9_007970</name>
</gene>
<dbReference type="EMBL" id="CAIX01000005">
    <property type="protein sequence ID" value="CCI40013.1"/>
    <property type="molecule type" value="Genomic_DNA"/>
</dbReference>
<reference evidence="1 2" key="1">
    <citation type="submission" date="2012-05" db="EMBL/GenBank/DDBJ databases">
        <title>Recombination and specialization in a pathogen metapopulation.</title>
        <authorList>
            <person name="Gardiner A."/>
            <person name="Kemen E."/>
            <person name="Schultz-Larsen T."/>
            <person name="MacLean D."/>
            <person name="Van Oosterhout C."/>
            <person name="Jones J.D.G."/>
        </authorList>
    </citation>
    <scope>NUCLEOTIDE SEQUENCE [LARGE SCALE GENOMIC DNA]</scope>
    <source>
        <strain evidence="1 2">Ac Nc2</strain>
    </source>
</reference>
<protein>
    <submittedName>
        <fullName evidence="1">Uncharacterized protein</fullName>
    </submittedName>
</protein>
<evidence type="ECO:0000313" key="2">
    <source>
        <dbReference type="Proteomes" id="UP000053237"/>
    </source>
</evidence>
<dbReference type="Proteomes" id="UP000053237">
    <property type="component" value="Unassembled WGS sequence"/>
</dbReference>
<dbReference type="STRING" id="65357.A0A024G0E3"/>
<name>A0A024G0E3_9STRA</name>
<evidence type="ECO:0000313" key="1">
    <source>
        <dbReference type="EMBL" id="CCI40013.1"/>
    </source>
</evidence>
<sequence length="130" mass="15035">MEMSLLTQRKIIQTQKNLRDLCVCYAKQRCNSVRASALRFPSSFCSRANIVLIAAETLNQMDSQILHIKGDDTMFSCYGLERTVLAFYSQLPDVEMELFDYTEADKNLETINLELDKLVKDAKTSTRRRR</sequence>
<keyword evidence="2" id="KW-1185">Reference proteome</keyword>
<proteinExistence type="predicted"/>
<dbReference type="AlphaFoldDB" id="A0A024G0E3"/>
<dbReference type="OrthoDB" id="71311at2759"/>
<accession>A0A024G0E3</accession>
<comment type="caution">
    <text evidence="1">The sequence shown here is derived from an EMBL/GenBank/DDBJ whole genome shotgun (WGS) entry which is preliminary data.</text>
</comment>
<dbReference type="InParanoid" id="A0A024G0E3"/>
<organism evidence="1 2">
    <name type="scientific">Albugo candida</name>
    <dbReference type="NCBI Taxonomy" id="65357"/>
    <lineage>
        <taxon>Eukaryota</taxon>
        <taxon>Sar</taxon>
        <taxon>Stramenopiles</taxon>
        <taxon>Oomycota</taxon>
        <taxon>Peronosporomycetes</taxon>
        <taxon>Albuginales</taxon>
        <taxon>Albuginaceae</taxon>
        <taxon>Albugo</taxon>
    </lineage>
</organism>